<feature type="domain" description="Protein kinase" evidence="2">
    <location>
        <begin position="169"/>
        <end position="408"/>
    </location>
</feature>
<accession>A0A835DDS0</accession>
<evidence type="ECO:0000313" key="4">
    <source>
        <dbReference type="Proteomes" id="UP000655225"/>
    </source>
</evidence>
<evidence type="ECO:0000256" key="1">
    <source>
        <dbReference type="SAM" id="MobiDB-lite"/>
    </source>
</evidence>
<sequence length="408" mass="45255">MRCFRVLRSKKKKAEQTIFIKHVNPQENTPTMLPEPKSHSRSLQSAPPSFRTRVKPVQPVNIFTNSRTWALSAPSTLDVAEQDALFSIEYDEHEESKCLVGLTKEQCTPSPQPLPLPSPQSAAVLKTMGSFKVGNASSPLFASGPLPLPPLGGLQNFSYEEIAAACQHFSPERCMSEGLSSIIYKASFGNNASGSKKLEATVTRLLPSSQVNTLASMQHPHLCKLVGFHAREGSEQRMLVYERLFHGSLERFLYRRSEGLPIDWCTRMKVALCAAQGLAFLHEAGPFQEMYNEFSTTNIQIDKDFSAKISGYGCVSHNPETEMSNSSVALANVSVETLERGLLTPKSNVWSFGIVLLELLTGWRNLDSCHAKEERNLVKWSCPFLADDCRLPLIMDTRQKGCYPAKAA</sequence>
<name>A0A835DDS0_TETSI</name>
<dbReference type="InterPro" id="IPR011009">
    <property type="entry name" value="Kinase-like_dom_sf"/>
</dbReference>
<reference evidence="3 4" key="1">
    <citation type="submission" date="2020-04" db="EMBL/GenBank/DDBJ databases">
        <title>Plant Genome Project.</title>
        <authorList>
            <person name="Zhang R.-G."/>
        </authorList>
    </citation>
    <scope>NUCLEOTIDE SEQUENCE [LARGE SCALE GENOMIC DNA]</scope>
    <source>
        <strain evidence="3">YNK0</strain>
        <tissue evidence="3">Leaf</tissue>
    </source>
</reference>
<dbReference type="GO" id="GO:0004713">
    <property type="term" value="F:protein tyrosine kinase activity"/>
    <property type="evidence" value="ECO:0007669"/>
    <property type="project" value="InterPro"/>
</dbReference>
<dbReference type="PROSITE" id="PS50011">
    <property type="entry name" value="PROTEIN_KINASE_DOM"/>
    <property type="match status" value="1"/>
</dbReference>
<evidence type="ECO:0000259" key="2">
    <source>
        <dbReference type="PROSITE" id="PS50011"/>
    </source>
</evidence>
<comment type="caution">
    <text evidence="3">The sequence shown here is derived from an EMBL/GenBank/DDBJ whole genome shotgun (WGS) entry which is preliminary data.</text>
</comment>
<organism evidence="3 4">
    <name type="scientific">Tetracentron sinense</name>
    <name type="common">Spur-leaf</name>
    <dbReference type="NCBI Taxonomy" id="13715"/>
    <lineage>
        <taxon>Eukaryota</taxon>
        <taxon>Viridiplantae</taxon>
        <taxon>Streptophyta</taxon>
        <taxon>Embryophyta</taxon>
        <taxon>Tracheophyta</taxon>
        <taxon>Spermatophyta</taxon>
        <taxon>Magnoliopsida</taxon>
        <taxon>Trochodendrales</taxon>
        <taxon>Trochodendraceae</taxon>
        <taxon>Tetracentron</taxon>
    </lineage>
</organism>
<dbReference type="InterPro" id="IPR001245">
    <property type="entry name" value="Ser-Thr/Tyr_kinase_cat_dom"/>
</dbReference>
<protein>
    <recommendedName>
        <fullName evidence="2">Protein kinase domain-containing protein</fullName>
    </recommendedName>
</protein>
<dbReference type="PANTHER" id="PTHR45621">
    <property type="entry name" value="OS01G0588500 PROTEIN-RELATED"/>
    <property type="match status" value="1"/>
</dbReference>
<keyword evidence="4" id="KW-1185">Reference proteome</keyword>
<feature type="region of interest" description="Disordered" evidence="1">
    <location>
        <begin position="24"/>
        <end position="51"/>
    </location>
</feature>
<dbReference type="GO" id="GO:0005524">
    <property type="term" value="F:ATP binding"/>
    <property type="evidence" value="ECO:0007669"/>
    <property type="project" value="InterPro"/>
</dbReference>
<dbReference type="SUPFAM" id="SSF56112">
    <property type="entry name" value="Protein kinase-like (PK-like)"/>
    <property type="match status" value="1"/>
</dbReference>
<dbReference type="AlphaFoldDB" id="A0A835DDS0"/>
<dbReference type="Gene3D" id="3.30.200.20">
    <property type="entry name" value="Phosphorylase Kinase, domain 1"/>
    <property type="match status" value="1"/>
</dbReference>
<dbReference type="InterPro" id="IPR000719">
    <property type="entry name" value="Prot_kinase_dom"/>
</dbReference>
<evidence type="ECO:0000313" key="3">
    <source>
        <dbReference type="EMBL" id="KAF8397037.1"/>
    </source>
</evidence>
<dbReference type="InterPro" id="IPR050823">
    <property type="entry name" value="Plant_Ser_Thr_Prot_Kinase"/>
</dbReference>
<dbReference type="OMA" id="FPAVFPG"/>
<dbReference type="Pfam" id="PF07714">
    <property type="entry name" value="PK_Tyr_Ser-Thr"/>
    <property type="match status" value="1"/>
</dbReference>
<dbReference type="Gene3D" id="1.10.510.10">
    <property type="entry name" value="Transferase(Phosphotransferase) domain 1"/>
    <property type="match status" value="1"/>
</dbReference>
<dbReference type="OrthoDB" id="1915767at2759"/>
<dbReference type="SMART" id="SM00219">
    <property type="entry name" value="TyrKc"/>
    <property type="match status" value="1"/>
</dbReference>
<proteinExistence type="predicted"/>
<gene>
    <name evidence="3" type="ORF">HHK36_018675</name>
</gene>
<dbReference type="EMBL" id="JABCRI010000012">
    <property type="protein sequence ID" value="KAF8397037.1"/>
    <property type="molecule type" value="Genomic_DNA"/>
</dbReference>
<dbReference type="InterPro" id="IPR020635">
    <property type="entry name" value="Tyr_kinase_cat_dom"/>
</dbReference>
<dbReference type="Proteomes" id="UP000655225">
    <property type="component" value="Unassembled WGS sequence"/>
</dbReference>